<feature type="region of interest" description="Disordered" evidence="1">
    <location>
        <begin position="1"/>
        <end position="73"/>
    </location>
</feature>
<accession>A0ABP0JAE6</accession>
<evidence type="ECO:0000313" key="2">
    <source>
        <dbReference type="EMBL" id="CAK9011354.1"/>
    </source>
</evidence>
<protein>
    <submittedName>
        <fullName evidence="2">Rhamnosyl O-methyltransferase</fullName>
    </submittedName>
</protein>
<evidence type="ECO:0000313" key="3">
    <source>
        <dbReference type="Proteomes" id="UP001642464"/>
    </source>
</evidence>
<reference evidence="2 3" key="1">
    <citation type="submission" date="2024-02" db="EMBL/GenBank/DDBJ databases">
        <authorList>
            <person name="Chen Y."/>
            <person name="Shah S."/>
            <person name="Dougan E. K."/>
            <person name="Thang M."/>
            <person name="Chan C."/>
        </authorList>
    </citation>
    <scope>NUCLEOTIDE SEQUENCE [LARGE SCALE GENOMIC DNA]</scope>
</reference>
<name>A0ABP0JAE6_9DINO</name>
<evidence type="ECO:0000256" key="1">
    <source>
        <dbReference type="SAM" id="MobiDB-lite"/>
    </source>
</evidence>
<gene>
    <name evidence="2" type="ORF">SCF082_LOCUS11071</name>
</gene>
<sequence length="313" mass="34232">MPVSAPAMASAPAQLEEGSQEVEETGHADVHARPAPPAVPPPPPPGELCTSSPRSPPPVDMGCLSGGTGGTPLAWEREEAPKVALCQAETKEPDTWRCDAPLDDVGKRLEAMVEELAGPSSFELLEDAFSKVDAAREALSRVVIEPGLRLHHTAPGHEEMRVEPDGAVQLQLHRVRDDYVDLLIVVPSEAKEVQERRLIRDSWGKYLADGHCKVCGSNRRVKLLFGLGARTNQSLQEEKDWADVAVLSLDSKLDSPNQQAMKTRILIAHAVEKYDFGLLLKVDPHSFVFLDRLLSLAEGKKLFPSDETPEPWT</sequence>
<comment type="caution">
    <text evidence="2">The sequence shown here is derived from an EMBL/GenBank/DDBJ whole genome shotgun (WGS) entry which is preliminary data.</text>
</comment>
<organism evidence="2 3">
    <name type="scientific">Durusdinium trenchii</name>
    <dbReference type="NCBI Taxonomy" id="1381693"/>
    <lineage>
        <taxon>Eukaryota</taxon>
        <taxon>Sar</taxon>
        <taxon>Alveolata</taxon>
        <taxon>Dinophyceae</taxon>
        <taxon>Suessiales</taxon>
        <taxon>Symbiodiniaceae</taxon>
        <taxon>Durusdinium</taxon>
    </lineage>
</organism>
<dbReference type="Proteomes" id="UP001642464">
    <property type="component" value="Unassembled WGS sequence"/>
</dbReference>
<feature type="compositionally biased region" description="Low complexity" evidence="1">
    <location>
        <begin position="1"/>
        <end position="13"/>
    </location>
</feature>
<keyword evidence="3" id="KW-1185">Reference proteome</keyword>
<feature type="compositionally biased region" description="Pro residues" evidence="1">
    <location>
        <begin position="34"/>
        <end position="46"/>
    </location>
</feature>
<proteinExistence type="predicted"/>
<dbReference type="EMBL" id="CAXAMM010006524">
    <property type="protein sequence ID" value="CAK9011354.1"/>
    <property type="molecule type" value="Genomic_DNA"/>
</dbReference>